<evidence type="ECO:0000313" key="3">
    <source>
        <dbReference type="Proteomes" id="UP000036951"/>
    </source>
</evidence>
<keyword evidence="1" id="KW-0732">Signal</keyword>
<organism evidence="2 3">
    <name type="scientific">Xylanibacter rarus</name>
    <dbReference type="NCBI Taxonomy" id="1676614"/>
    <lineage>
        <taxon>Bacteria</taxon>
        <taxon>Pseudomonadati</taxon>
        <taxon>Bacteroidota</taxon>
        <taxon>Bacteroidia</taxon>
        <taxon>Bacteroidales</taxon>
        <taxon>Prevotellaceae</taxon>
        <taxon>Xylanibacter</taxon>
    </lineage>
</organism>
<dbReference type="AlphaFoldDB" id="A0A8E1QZ27"/>
<dbReference type="EMBL" id="LFQU01000003">
    <property type="protein sequence ID" value="KOO69343.1"/>
    <property type="molecule type" value="Genomic_DNA"/>
</dbReference>
<evidence type="ECO:0008006" key="4">
    <source>
        <dbReference type="Google" id="ProtNLM"/>
    </source>
</evidence>
<keyword evidence="3" id="KW-1185">Reference proteome</keyword>
<dbReference type="PROSITE" id="PS51257">
    <property type="entry name" value="PROKAR_LIPOPROTEIN"/>
    <property type="match status" value="1"/>
</dbReference>
<feature type="chain" id="PRO_5033983972" description="Lipoprotein" evidence="1">
    <location>
        <begin position="23"/>
        <end position="282"/>
    </location>
</feature>
<proteinExistence type="predicted"/>
<dbReference type="Gene3D" id="3.10.450.410">
    <property type="match status" value="1"/>
</dbReference>
<name>A0A8E1QZ27_9BACT</name>
<protein>
    <recommendedName>
        <fullName evidence="4">Lipoprotein</fullName>
    </recommendedName>
</protein>
<dbReference type="Pfam" id="PF14254">
    <property type="entry name" value="DUF4348"/>
    <property type="match status" value="1"/>
</dbReference>
<dbReference type="Proteomes" id="UP000036951">
    <property type="component" value="Unassembled WGS sequence"/>
</dbReference>
<evidence type="ECO:0000256" key="1">
    <source>
        <dbReference type="SAM" id="SignalP"/>
    </source>
</evidence>
<evidence type="ECO:0000313" key="2">
    <source>
        <dbReference type="EMBL" id="KOO69343.1"/>
    </source>
</evidence>
<dbReference type="OrthoDB" id="1041782at2"/>
<feature type="signal peptide" evidence="1">
    <location>
        <begin position="1"/>
        <end position="22"/>
    </location>
</feature>
<comment type="caution">
    <text evidence="2">The sequence shown here is derived from an EMBL/GenBank/DDBJ whole genome shotgun (WGS) entry which is preliminary data.</text>
</comment>
<reference evidence="2 3" key="1">
    <citation type="submission" date="2015-06" db="EMBL/GenBank/DDBJ databases">
        <title>Prevotella sp. 109, sp. nov., a novel member of the family Prevotellaceae isolated from human faeces.</title>
        <authorList>
            <person name="Shkoporov A.N."/>
            <person name="Chaplin A.V."/>
            <person name="Kafarskaia L.I."/>
            <person name="Efimov B.A."/>
        </authorList>
    </citation>
    <scope>NUCLEOTIDE SEQUENCE [LARGE SCALE GENOMIC DNA]</scope>
    <source>
        <strain evidence="2 3">109</strain>
    </source>
</reference>
<sequence>MKKGVVSVFVICAFCVSTMMWTTGCTDKKPAADTLVVDSVPDTTAVDTMDQLISEQQMPKAADELFDDFIFNFAANRKLQMKRIVFPLKVVDGKKVSYIQKSKWKMEHFFMNQGYYTLIFDNTRQMNVVKDTSINNVVVEKVYLKRKKVKKYMFERQNGQWMLESIQTNAMYQNTNASFLAFYQRFVTDSAFQVESLNNPVVFTGPDPDDDFSTMTGEIDPGTWPAFAPELPADFIYNIMYGQKYTEGRQKIFVMRGIANGMEMQLTFKRIGGNWKLTKLSE</sequence>
<gene>
    <name evidence="2" type="ORF">ACU52_03065</name>
</gene>
<dbReference type="InterPro" id="IPR025590">
    <property type="entry name" value="DUF4348"/>
</dbReference>
<dbReference type="RefSeq" id="WP_021853354.1">
    <property type="nucleotide sequence ID" value="NZ_DAWBWQ010000176.1"/>
</dbReference>
<accession>A0A8E1QZ27</accession>